<protein>
    <recommendedName>
        <fullName evidence="3">SMI1/KNR4 family protein</fullName>
    </recommendedName>
</protein>
<accession>A0AAD1K893</accession>
<dbReference type="RefSeq" id="WP_208146735.1">
    <property type="nucleotide sequence ID" value="NZ_AP024613.1"/>
</dbReference>
<proteinExistence type="predicted"/>
<gene>
    <name evidence="1" type="ORF">TUM17379_16070</name>
</gene>
<evidence type="ECO:0000313" key="2">
    <source>
        <dbReference type="Proteomes" id="UP000825078"/>
    </source>
</evidence>
<reference evidence="1" key="1">
    <citation type="submission" date="2021-05" db="EMBL/GenBank/DDBJ databases">
        <title>Molecular characterization for Shewanella algae harboring chromosomal blaOXA-55-like strains isolated from clinical and environment sample.</title>
        <authorList>
            <person name="Ohama Y."/>
            <person name="Aoki K."/>
            <person name="Harada S."/>
            <person name="Moriya K."/>
            <person name="Ishii Y."/>
            <person name="Tateda K."/>
        </authorList>
    </citation>
    <scope>NUCLEOTIDE SEQUENCE</scope>
    <source>
        <strain evidence="1">TUM17379</strain>
    </source>
</reference>
<organism evidence="1 2">
    <name type="scientific">Shewanella algae</name>
    <dbReference type="NCBI Taxonomy" id="38313"/>
    <lineage>
        <taxon>Bacteria</taxon>
        <taxon>Pseudomonadati</taxon>
        <taxon>Pseudomonadota</taxon>
        <taxon>Gammaproteobacteria</taxon>
        <taxon>Alteromonadales</taxon>
        <taxon>Shewanellaceae</taxon>
        <taxon>Shewanella</taxon>
    </lineage>
</organism>
<dbReference type="InterPro" id="IPR037883">
    <property type="entry name" value="Knr4/Smi1-like_sf"/>
</dbReference>
<sequence length="192" mass="21682">MSKSSSKSPILKLAATLTAIAALLHLAIIPGGAEWYRLFGAGEAMAQMSETIKGLDSLDSLLDTLRMLKKYQDDLYCNPPATEAQIDQLLNVWESIPPDLLPIDYLDLLRYANGIQINNVILNSIDELLHCSLEQDDFLQLGHEGNLDSIVFHLPSAEYRVVNFFDLRETFESFDYLKDLIAYLLREQEIMS</sequence>
<name>A0AAD1K893_9GAMM</name>
<dbReference type="SUPFAM" id="SSF160631">
    <property type="entry name" value="SMI1/KNR4-like"/>
    <property type="match status" value="1"/>
</dbReference>
<evidence type="ECO:0008006" key="3">
    <source>
        <dbReference type="Google" id="ProtNLM"/>
    </source>
</evidence>
<dbReference type="AlphaFoldDB" id="A0AAD1K893"/>
<evidence type="ECO:0000313" key="1">
    <source>
        <dbReference type="EMBL" id="BCV44589.1"/>
    </source>
</evidence>
<dbReference type="EMBL" id="AP024613">
    <property type="protein sequence ID" value="BCV44589.1"/>
    <property type="molecule type" value="Genomic_DNA"/>
</dbReference>
<dbReference type="Proteomes" id="UP000825078">
    <property type="component" value="Chromosome"/>
</dbReference>